<keyword evidence="3" id="KW-1185">Reference proteome</keyword>
<evidence type="ECO:0000313" key="2">
    <source>
        <dbReference type="EMBL" id="SHJ99255.1"/>
    </source>
</evidence>
<evidence type="ECO:0008006" key="4">
    <source>
        <dbReference type="Google" id="ProtNLM"/>
    </source>
</evidence>
<gene>
    <name evidence="2" type="ORF">SAMN02745244_03717</name>
</gene>
<sequence length="156" mass="17161">MRSPIASAVLHRLVAIMGHQNAVVIPQKTLAKLVGCNERSIRNAMNILESERWIQVIQIGPRGTVNAYVVNDQVAWGEKREHLPRLSVFSAAIVADEEDQSEYTLLPGTLRRIPALYPGEAQLPTGEGEDPPSQPALPGMEPDLPARQMDIEDYTG</sequence>
<organism evidence="2 3">
    <name type="scientific">Tessaracoccus bendigoensis DSM 12906</name>
    <dbReference type="NCBI Taxonomy" id="1123357"/>
    <lineage>
        <taxon>Bacteria</taxon>
        <taxon>Bacillati</taxon>
        <taxon>Actinomycetota</taxon>
        <taxon>Actinomycetes</taxon>
        <taxon>Propionibacteriales</taxon>
        <taxon>Propionibacteriaceae</taxon>
        <taxon>Tessaracoccus</taxon>
    </lineage>
</organism>
<proteinExistence type="predicted"/>
<evidence type="ECO:0000256" key="1">
    <source>
        <dbReference type="SAM" id="MobiDB-lite"/>
    </source>
</evidence>
<evidence type="ECO:0000313" key="3">
    <source>
        <dbReference type="Proteomes" id="UP000184512"/>
    </source>
</evidence>
<feature type="region of interest" description="Disordered" evidence="1">
    <location>
        <begin position="118"/>
        <end position="156"/>
    </location>
</feature>
<name>A0A1M6NU73_9ACTN</name>
<dbReference type="STRING" id="1123357.SAMN02745244_03717"/>
<accession>A0A1M6NU73</accession>
<reference evidence="2 3" key="1">
    <citation type="submission" date="2016-11" db="EMBL/GenBank/DDBJ databases">
        <authorList>
            <person name="Jaros S."/>
            <person name="Januszkiewicz K."/>
            <person name="Wedrychowicz H."/>
        </authorList>
    </citation>
    <scope>NUCLEOTIDE SEQUENCE [LARGE SCALE GENOMIC DNA]</scope>
    <source>
        <strain evidence="2 3">DSM 12906</strain>
    </source>
</reference>
<dbReference type="AlphaFoldDB" id="A0A1M6NU73"/>
<protein>
    <recommendedName>
        <fullName evidence="4">Helix-turn-helix domain-containing protein</fullName>
    </recommendedName>
</protein>
<dbReference type="EMBL" id="FQZG01000130">
    <property type="protein sequence ID" value="SHJ99255.1"/>
    <property type="molecule type" value="Genomic_DNA"/>
</dbReference>
<dbReference type="Proteomes" id="UP000184512">
    <property type="component" value="Unassembled WGS sequence"/>
</dbReference>